<dbReference type="Proteomes" id="UP000283530">
    <property type="component" value="Unassembled WGS sequence"/>
</dbReference>
<keyword evidence="1" id="KW-0547">Nucleotide-binding</keyword>
<dbReference type="InterPro" id="IPR013126">
    <property type="entry name" value="Hsp_70_fam"/>
</dbReference>
<comment type="caution">
    <text evidence="4">The sequence shown here is derived from an EMBL/GenBank/DDBJ whole genome shotgun (WGS) entry which is preliminary data.</text>
</comment>
<dbReference type="Pfam" id="PF00012">
    <property type="entry name" value="HSP70"/>
    <property type="match status" value="1"/>
</dbReference>
<protein>
    <submittedName>
        <fullName evidence="4">Heat shock protein 70 family</fullName>
    </submittedName>
</protein>
<evidence type="ECO:0000313" key="4">
    <source>
        <dbReference type="EMBL" id="RWR88563.1"/>
    </source>
</evidence>
<sequence length="122" mass="14319">MKIQKSKVREKLNLHGIVVVQSTSLMEDEAENTEKELQLAHRDRVMKQTKEKRNALESLIYETYNKLFDTYQSFATESEKEDAPSCLQRMKEWLCDNGNDDSENVYTEKSEELKKLVDPNEN</sequence>
<accession>A0A3S3QRN4</accession>
<keyword evidence="4" id="KW-0346">Stress response</keyword>
<evidence type="ECO:0000256" key="1">
    <source>
        <dbReference type="ARBA" id="ARBA00022741"/>
    </source>
</evidence>
<keyword evidence="2" id="KW-0067">ATP-binding</keyword>
<evidence type="ECO:0000256" key="3">
    <source>
        <dbReference type="SAM" id="MobiDB-lite"/>
    </source>
</evidence>
<dbReference type="GO" id="GO:0005524">
    <property type="term" value="F:ATP binding"/>
    <property type="evidence" value="ECO:0007669"/>
    <property type="project" value="UniProtKB-KW"/>
</dbReference>
<dbReference type="OrthoDB" id="1597571at2759"/>
<dbReference type="STRING" id="337451.A0A3S3QRN4"/>
<organism evidence="4 5">
    <name type="scientific">Cinnamomum micranthum f. kanehirae</name>
    <dbReference type="NCBI Taxonomy" id="337451"/>
    <lineage>
        <taxon>Eukaryota</taxon>
        <taxon>Viridiplantae</taxon>
        <taxon>Streptophyta</taxon>
        <taxon>Embryophyta</taxon>
        <taxon>Tracheophyta</taxon>
        <taxon>Spermatophyta</taxon>
        <taxon>Magnoliopsida</taxon>
        <taxon>Magnoliidae</taxon>
        <taxon>Laurales</taxon>
        <taxon>Lauraceae</taxon>
        <taxon>Cinnamomum</taxon>
    </lineage>
</organism>
<dbReference type="SUPFAM" id="SSF100934">
    <property type="entry name" value="Heat shock protein 70kD (HSP70), C-terminal subdomain"/>
    <property type="match status" value="1"/>
</dbReference>
<feature type="compositionally biased region" description="Basic and acidic residues" evidence="3">
    <location>
        <begin position="106"/>
        <end position="122"/>
    </location>
</feature>
<evidence type="ECO:0000313" key="5">
    <source>
        <dbReference type="Proteomes" id="UP000283530"/>
    </source>
</evidence>
<keyword evidence="5" id="KW-1185">Reference proteome</keyword>
<dbReference type="GO" id="GO:0005829">
    <property type="term" value="C:cytosol"/>
    <property type="evidence" value="ECO:0007669"/>
    <property type="project" value="TreeGrafter"/>
</dbReference>
<feature type="region of interest" description="Disordered" evidence="3">
    <location>
        <begin position="97"/>
        <end position="122"/>
    </location>
</feature>
<dbReference type="GO" id="GO:0005634">
    <property type="term" value="C:nucleus"/>
    <property type="evidence" value="ECO:0007669"/>
    <property type="project" value="TreeGrafter"/>
</dbReference>
<gene>
    <name evidence="4" type="ORF">CKAN_01758700</name>
</gene>
<dbReference type="Gene3D" id="1.20.1270.10">
    <property type="match status" value="1"/>
</dbReference>
<dbReference type="GO" id="GO:0140662">
    <property type="term" value="F:ATP-dependent protein folding chaperone"/>
    <property type="evidence" value="ECO:0007669"/>
    <property type="project" value="InterPro"/>
</dbReference>
<dbReference type="EMBL" id="QPKB01000007">
    <property type="protein sequence ID" value="RWR88563.1"/>
    <property type="molecule type" value="Genomic_DNA"/>
</dbReference>
<dbReference type="InterPro" id="IPR029048">
    <property type="entry name" value="HSP70_C_sf"/>
</dbReference>
<dbReference type="PANTHER" id="PTHR45639">
    <property type="entry name" value="HSC70CB, ISOFORM G-RELATED"/>
    <property type="match status" value="1"/>
</dbReference>
<name>A0A3S3QRN4_9MAGN</name>
<dbReference type="AlphaFoldDB" id="A0A3S3QRN4"/>
<evidence type="ECO:0000256" key="2">
    <source>
        <dbReference type="ARBA" id="ARBA00022840"/>
    </source>
</evidence>
<reference evidence="4 5" key="1">
    <citation type="journal article" date="2019" name="Nat. Plants">
        <title>Stout camphor tree genome fills gaps in understanding of flowering plant genome evolution.</title>
        <authorList>
            <person name="Chaw S.M."/>
            <person name="Liu Y.C."/>
            <person name="Wu Y.W."/>
            <person name="Wang H.Y."/>
            <person name="Lin C.I."/>
            <person name="Wu C.S."/>
            <person name="Ke H.M."/>
            <person name="Chang L.Y."/>
            <person name="Hsu C.Y."/>
            <person name="Yang H.T."/>
            <person name="Sudianto E."/>
            <person name="Hsu M.H."/>
            <person name="Wu K.P."/>
            <person name="Wang L.N."/>
            <person name="Leebens-Mack J.H."/>
            <person name="Tsai I.J."/>
        </authorList>
    </citation>
    <scope>NUCLEOTIDE SEQUENCE [LARGE SCALE GENOMIC DNA]</scope>
    <source>
        <strain evidence="5">cv. Chaw 1501</strain>
        <tissue evidence="4">Young leaves</tissue>
    </source>
</reference>
<proteinExistence type="predicted"/>
<dbReference type="PANTHER" id="PTHR45639:SF10">
    <property type="entry name" value="HEAT SHOCK 70 KDA PROTEIN 16 ISOFORM X1"/>
    <property type="match status" value="1"/>
</dbReference>